<dbReference type="Gene3D" id="3.40.1170.60">
    <property type="match status" value="1"/>
</dbReference>
<evidence type="ECO:0000256" key="10">
    <source>
        <dbReference type="ARBA" id="ARBA00022723"/>
    </source>
</evidence>
<dbReference type="GO" id="GO:0042276">
    <property type="term" value="P:error-prone translesion synthesis"/>
    <property type="evidence" value="ECO:0007669"/>
    <property type="project" value="TreeGrafter"/>
</dbReference>
<dbReference type="HAMAP" id="MF_01113">
    <property type="entry name" value="DNApol_IV"/>
    <property type="match status" value="1"/>
</dbReference>
<evidence type="ECO:0000256" key="5">
    <source>
        <dbReference type="ARBA" id="ARBA00022457"/>
    </source>
</evidence>
<keyword evidence="5" id="KW-0515">Mutator protein</keyword>
<dbReference type="AlphaFoldDB" id="A0A6J6FPL6"/>
<dbReference type="Gene3D" id="3.30.70.270">
    <property type="match status" value="1"/>
</dbReference>
<dbReference type="InterPro" id="IPR017961">
    <property type="entry name" value="DNA_pol_Y-fam_little_finger"/>
</dbReference>
<keyword evidence="15" id="KW-0234">DNA repair</keyword>
<name>A0A6J6FPL6_9ZZZZ</name>
<dbReference type="Pfam" id="PF11799">
    <property type="entry name" value="IMS_C"/>
    <property type="match status" value="1"/>
</dbReference>
<dbReference type="GO" id="GO:0005829">
    <property type="term" value="C:cytosol"/>
    <property type="evidence" value="ECO:0007669"/>
    <property type="project" value="TreeGrafter"/>
</dbReference>
<evidence type="ECO:0000256" key="13">
    <source>
        <dbReference type="ARBA" id="ARBA00022932"/>
    </source>
</evidence>
<comment type="cofactor">
    <cofactor evidence="1">
        <name>Mg(2+)</name>
        <dbReference type="ChEBI" id="CHEBI:18420"/>
    </cofactor>
</comment>
<dbReference type="PANTHER" id="PTHR11076:SF33">
    <property type="entry name" value="DNA POLYMERASE KAPPA"/>
    <property type="match status" value="1"/>
</dbReference>
<keyword evidence="7" id="KW-0808">Transferase</keyword>
<keyword evidence="9" id="KW-0235">DNA replication</keyword>
<protein>
    <recommendedName>
        <fullName evidence="4">DNA-directed DNA polymerase</fullName>
        <ecNumber evidence="4">2.7.7.7</ecNumber>
    </recommendedName>
</protein>
<evidence type="ECO:0000256" key="6">
    <source>
        <dbReference type="ARBA" id="ARBA00022490"/>
    </source>
</evidence>
<dbReference type="InterPro" id="IPR053848">
    <property type="entry name" value="IMS_HHH_1"/>
</dbReference>
<keyword evidence="6" id="KW-0963">Cytoplasm</keyword>
<sequence>MGKQDGSGRLVTLGDVDDSATPFLHLDMDAFFASVEELDDPSIVGKPVIVGGTAGRGVVSAANYVARTFGVNSAIPMSLALQRCPNAIVRKPRFDRYSQISDKVFAILHDFTPKVQPLSIDEAFLDVSGARALLGRPLDIAKAIRERVRGEVGLAASIGVASSMFVAKVAGSRAKPDGLLVVPAGDTVDFLAPLPITALWGVGAVTAKRLNSFGLSTVVDMQRSEMDSLVSILGHRMAHHLHSLAMGIDERTIEDRSNERSIGRSNTFSTDLTDVAEMYREVLRMATDVAARARTRNFLAHTVTVTVRLDDWSTVTRSHTFTDPTHATKLVAAEAVRLFDRVERHAHPVRLIGVRLENLVGEGDLGLLWEDEDDGHDIDDIVDAVAGRFGFGTVQPASLVRKRRIPKPD</sequence>
<dbReference type="InterPro" id="IPR036775">
    <property type="entry name" value="DNA_pol_Y-fam_lit_finger_sf"/>
</dbReference>
<evidence type="ECO:0000256" key="14">
    <source>
        <dbReference type="ARBA" id="ARBA00023125"/>
    </source>
</evidence>
<evidence type="ECO:0000256" key="1">
    <source>
        <dbReference type="ARBA" id="ARBA00001946"/>
    </source>
</evidence>
<evidence type="ECO:0000256" key="15">
    <source>
        <dbReference type="ARBA" id="ARBA00023204"/>
    </source>
</evidence>
<dbReference type="GO" id="GO:0009432">
    <property type="term" value="P:SOS response"/>
    <property type="evidence" value="ECO:0007669"/>
    <property type="project" value="TreeGrafter"/>
</dbReference>
<evidence type="ECO:0000256" key="9">
    <source>
        <dbReference type="ARBA" id="ARBA00022705"/>
    </source>
</evidence>
<dbReference type="EMBL" id="CAEZTZ010000118">
    <property type="protein sequence ID" value="CAB4589005.1"/>
    <property type="molecule type" value="Genomic_DNA"/>
</dbReference>
<dbReference type="Gene3D" id="1.10.150.20">
    <property type="entry name" value="5' to 3' exonuclease, C-terminal subdomain"/>
    <property type="match status" value="1"/>
</dbReference>
<dbReference type="SUPFAM" id="SSF100879">
    <property type="entry name" value="Lesion bypass DNA polymerase (Y-family), little finger domain"/>
    <property type="match status" value="1"/>
</dbReference>
<dbReference type="InterPro" id="IPR022880">
    <property type="entry name" value="DNApol_IV"/>
</dbReference>
<evidence type="ECO:0000256" key="8">
    <source>
        <dbReference type="ARBA" id="ARBA00022695"/>
    </source>
</evidence>
<dbReference type="GO" id="GO:0046872">
    <property type="term" value="F:metal ion binding"/>
    <property type="evidence" value="ECO:0007669"/>
    <property type="project" value="UniProtKB-KW"/>
</dbReference>
<keyword evidence="12" id="KW-0460">Magnesium</keyword>
<dbReference type="Pfam" id="PF21999">
    <property type="entry name" value="IMS_HHH_1"/>
    <property type="match status" value="1"/>
</dbReference>
<dbReference type="GO" id="GO:0006260">
    <property type="term" value="P:DNA replication"/>
    <property type="evidence" value="ECO:0007669"/>
    <property type="project" value="UniProtKB-KW"/>
</dbReference>
<dbReference type="SUPFAM" id="SSF56672">
    <property type="entry name" value="DNA/RNA polymerases"/>
    <property type="match status" value="1"/>
</dbReference>
<evidence type="ECO:0000259" key="17">
    <source>
        <dbReference type="PROSITE" id="PS50173"/>
    </source>
</evidence>
<dbReference type="EC" id="2.7.7.7" evidence="4"/>
<evidence type="ECO:0000256" key="12">
    <source>
        <dbReference type="ARBA" id="ARBA00022842"/>
    </source>
</evidence>
<comment type="subcellular location">
    <subcellularLocation>
        <location evidence="2">Cytoplasm</location>
    </subcellularLocation>
</comment>
<keyword evidence="14" id="KW-0238">DNA-binding</keyword>
<reference evidence="18" key="1">
    <citation type="submission" date="2020-05" db="EMBL/GenBank/DDBJ databases">
        <authorList>
            <person name="Chiriac C."/>
            <person name="Salcher M."/>
            <person name="Ghai R."/>
            <person name="Kavagutti S V."/>
        </authorList>
    </citation>
    <scope>NUCLEOTIDE SEQUENCE</scope>
</reference>
<keyword evidence="11" id="KW-0227">DNA damage</keyword>
<gene>
    <name evidence="18" type="ORF">UFOPK1767_00835</name>
</gene>
<dbReference type="Pfam" id="PF00817">
    <property type="entry name" value="IMS"/>
    <property type="match status" value="1"/>
</dbReference>
<evidence type="ECO:0000256" key="7">
    <source>
        <dbReference type="ARBA" id="ARBA00022679"/>
    </source>
</evidence>
<dbReference type="InterPro" id="IPR050116">
    <property type="entry name" value="DNA_polymerase-Y"/>
</dbReference>
<dbReference type="NCBIfam" id="NF003015">
    <property type="entry name" value="PRK03858.1"/>
    <property type="match status" value="1"/>
</dbReference>
<dbReference type="InterPro" id="IPR043128">
    <property type="entry name" value="Rev_trsase/Diguanyl_cyclase"/>
</dbReference>
<dbReference type="GO" id="GO:0003887">
    <property type="term" value="F:DNA-directed DNA polymerase activity"/>
    <property type="evidence" value="ECO:0007669"/>
    <property type="project" value="UniProtKB-KW"/>
</dbReference>
<evidence type="ECO:0000256" key="2">
    <source>
        <dbReference type="ARBA" id="ARBA00004496"/>
    </source>
</evidence>
<keyword evidence="8" id="KW-0548">Nucleotidyltransferase</keyword>
<keyword evidence="13" id="KW-0239">DNA-directed DNA polymerase</keyword>
<feature type="domain" description="UmuC" evidence="17">
    <location>
        <begin position="23"/>
        <end position="203"/>
    </location>
</feature>
<organism evidence="18">
    <name type="scientific">freshwater metagenome</name>
    <dbReference type="NCBI Taxonomy" id="449393"/>
    <lineage>
        <taxon>unclassified sequences</taxon>
        <taxon>metagenomes</taxon>
        <taxon>ecological metagenomes</taxon>
    </lineage>
</organism>
<dbReference type="InterPro" id="IPR043502">
    <property type="entry name" value="DNA/RNA_pol_sf"/>
</dbReference>
<proteinExistence type="inferred from homology"/>
<comment type="similarity">
    <text evidence="3">Belongs to the DNA polymerase type-Y family.</text>
</comment>
<keyword evidence="10" id="KW-0479">Metal-binding</keyword>
<evidence type="ECO:0000256" key="11">
    <source>
        <dbReference type="ARBA" id="ARBA00022763"/>
    </source>
</evidence>
<dbReference type="InterPro" id="IPR001126">
    <property type="entry name" value="UmuC"/>
</dbReference>
<dbReference type="GO" id="GO:0003684">
    <property type="term" value="F:damaged DNA binding"/>
    <property type="evidence" value="ECO:0007669"/>
    <property type="project" value="InterPro"/>
</dbReference>
<evidence type="ECO:0000256" key="3">
    <source>
        <dbReference type="ARBA" id="ARBA00010945"/>
    </source>
</evidence>
<comment type="catalytic activity">
    <reaction evidence="16">
        <text>DNA(n) + a 2'-deoxyribonucleoside 5'-triphosphate = DNA(n+1) + diphosphate</text>
        <dbReference type="Rhea" id="RHEA:22508"/>
        <dbReference type="Rhea" id="RHEA-COMP:17339"/>
        <dbReference type="Rhea" id="RHEA-COMP:17340"/>
        <dbReference type="ChEBI" id="CHEBI:33019"/>
        <dbReference type="ChEBI" id="CHEBI:61560"/>
        <dbReference type="ChEBI" id="CHEBI:173112"/>
        <dbReference type="EC" id="2.7.7.7"/>
    </reaction>
</comment>
<dbReference type="CDD" id="cd03586">
    <property type="entry name" value="PolY_Pol_IV_kappa"/>
    <property type="match status" value="1"/>
</dbReference>
<dbReference type="Gene3D" id="3.30.1490.100">
    <property type="entry name" value="DNA polymerase, Y-family, little finger domain"/>
    <property type="match status" value="1"/>
</dbReference>
<evidence type="ECO:0000256" key="16">
    <source>
        <dbReference type="ARBA" id="ARBA00049244"/>
    </source>
</evidence>
<dbReference type="GO" id="GO:0006281">
    <property type="term" value="P:DNA repair"/>
    <property type="evidence" value="ECO:0007669"/>
    <property type="project" value="UniProtKB-KW"/>
</dbReference>
<evidence type="ECO:0000313" key="18">
    <source>
        <dbReference type="EMBL" id="CAB4589005.1"/>
    </source>
</evidence>
<dbReference type="PROSITE" id="PS50173">
    <property type="entry name" value="UMUC"/>
    <property type="match status" value="1"/>
</dbReference>
<evidence type="ECO:0000256" key="4">
    <source>
        <dbReference type="ARBA" id="ARBA00012417"/>
    </source>
</evidence>
<dbReference type="NCBIfam" id="NF002677">
    <property type="entry name" value="PRK02406.1"/>
    <property type="match status" value="1"/>
</dbReference>
<accession>A0A6J6FPL6</accession>
<dbReference type="PANTHER" id="PTHR11076">
    <property type="entry name" value="DNA REPAIR POLYMERASE UMUC / TRANSFERASE FAMILY MEMBER"/>
    <property type="match status" value="1"/>
</dbReference>